<dbReference type="RefSeq" id="WP_122896357.1">
    <property type="nucleotide sequence ID" value="NZ_RHIB01000001.1"/>
</dbReference>
<keyword evidence="2" id="KW-1185">Reference proteome</keyword>
<comment type="caution">
    <text evidence="1">The sequence shown here is derived from an EMBL/GenBank/DDBJ whole genome shotgun (WGS) entry which is preliminary data.</text>
</comment>
<dbReference type="OrthoDB" id="2886531at2"/>
<evidence type="ECO:0000313" key="2">
    <source>
        <dbReference type="Proteomes" id="UP000278746"/>
    </source>
</evidence>
<gene>
    <name evidence="1" type="ORF">EBO34_02375</name>
</gene>
<dbReference type="AlphaFoldDB" id="A0A3M7TTR1"/>
<protein>
    <submittedName>
        <fullName evidence="1">Uncharacterized protein</fullName>
    </submittedName>
</protein>
<sequence>MKKKVGFSLGIFTILCLAIVPFHLEATKTIVDRQAPLYDRDTIEGYQLDEERLHELKFHPREYIRIQRRSE</sequence>
<evidence type="ECO:0000313" key="1">
    <source>
        <dbReference type="EMBL" id="RNA68833.1"/>
    </source>
</evidence>
<dbReference type="EMBL" id="RHIB01000001">
    <property type="protein sequence ID" value="RNA68833.1"/>
    <property type="molecule type" value="Genomic_DNA"/>
</dbReference>
<accession>A0A3M7TTR1</accession>
<organism evidence="1 2">
    <name type="scientific">Alteribacter keqinensis</name>
    <dbReference type="NCBI Taxonomy" id="2483800"/>
    <lineage>
        <taxon>Bacteria</taxon>
        <taxon>Bacillati</taxon>
        <taxon>Bacillota</taxon>
        <taxon>Bacilli</taxon>
        <taxon>Bacillales</taxon>
        <taxon>Bacillaceae</taxon>
        <taxon>Alteribacter</taxon>
    </lineage>
</organism>
<dbReference type="Proteomes" id="UP000278746">
    <property type="component" value="Unassembled WGS sequence"/>
</dbReference>
<reference evidence="1 2" key="1">
    <citation type="submission" date="2018-10" db="EMBL/GenBank/DDBJ databases">
        <title>Bacillus Keqinensis sp. nov., a moderately halophilic bacterium isolated from a saline-alkaline lake.</title>
        <authorList>
            <person name="Wang H."/>
        </authorList>
    </citation>
    <scope>NUCLEOTIDE SEQUENCE [LARGE SCALE GENOMIC DNA]</scope>
    <source>
        <strain evidence="1 2">KQ-3</strain>
    </source>
</reference>
<name>A0A3M7TTR1_9BACI</name>
<proteinExistence type="predicted"/>